<evidence type="ECO:0000313" key="3">
    <source>
        <dbReference type="Proteomes" id="UP000199034"/>
    </source>
</evidence>
<evidence type="ECO:0000313" key="2">
    <source>
        <dbReference type="EMBL" id="SDE06118.1"/>
    </source>
</evidence>
<proteinExistence type="predicted"/>
<keyword evidence="3" id="KW-1185">Reference proteome</keyword>
<reference evidence="2 3" key="1">
    <citation type="submission" date="2016-10" db="EMBL/GenBank/DDBJ databases">
        <authorList>
            <person name="de Groot N.N."/>
        </authorList>
    </citation>
    <scope>NUCLEOTIDE SEQUENCE [LARGE SCALE GENOMIC DNA]</scope>
    <source>
        <strain evidence="2 3">CGMCC 4.6858</strain>
    </source>
</reference>
<feature type="chain" id="PRO_5038988342" evidence="1">
    <location>
        <begin position="22"/>
        <end position="116"/>
    </location>
</feature>
<protein>
    <submittedName>
        <fullName evidence="2">Uncharacterized protein</fullName>
    </submittedName>
</protein>
<dbReference type="OrthoDB" id="3790478at2"/>
<dbReference type="RefSeq" id="WP_139175774.1">
    <property type="nucleotide sequence ID" value="NZ_FMZM01000014.1"/>
</dbReference>
<name>A0A1G6ZTX3_9ACTN</name>
<dbReference type="Proteomes" id="UP000199034">
    <property type="component" value="Unassembled WGS sequence"/>
</dbReference>
<keyword evidence="1" id="KW-0732">Signal</keyword>
<dbReference type="EMBL" id="FMZM01000014">
    <property type="protein sequence ID" value="SDE06118.1"/>
    <property type="molecule type" value="Genomic_DNA"/>
</dbReference>
<dbReference type="AlphaFoldDB" id="A0A1G6ZTX3"/>
<sequence length="116" mass="12256">MSLRPRLMLRLLVGLVASVSAGGWTTTASAPSAGPDLDVRVDRIHQVDRVAARVDRISRQHRCSPGGLPADEVPVEAIVIREGATGPRGVRLVSFEVGWSTHLGERPGTLLAVCAG</sequence>
<gene>
    <name evidence="2" type="ORF">SAMN05421872_11448</name>
</gene>
<accession>A0A1G6ZTX3</accession>
<evidence type="ECO:0000256" key="1">
    <source>
        <dbReference type="SAM" id="SignalP"/>
    </source>
</evidence>
<organism evidence="2 3">
    <name type="scientific">Nocardioides lianchengensis</name>
    <dbReference type="NCBI Taxonomy" id="1045774"/>
    <lineage>
        <taxon>Bacteria</taxon>
        <taxon>Bacillati</taxon>
        <taxon>Actinomycetota</taxon>
        <taxon>Actinomycetes</taxon>
        <taxon>Propionibacteriales</taxon>
        <taxon>Nocardioidaceae</taxon>
        <taxon>Nocardioides</taxon>
    </lineage>
</organism>
<dbReference type="STRING" id="1045774.SAMN05421872_11448"/>
<feature type="signal peptide" evidence="1">
    <location>
        <begin position="1"/>
        <end position="21"/>
    </location>
</feature>